<evidence type="ECO:0000256" key="1">
    <source>
        <dbReference type="ARBA" id="ARBA00022741"/>
    </source>
</evidence>
<keyword evidence="1 5" id="KW-0547">Nucleotide-binding</keyword>
<dbReference type="Pfam" id="PF13361">
    <property type="entry name" value="UvrD_C"/>
    <property type="match status" value="2"/>
</dbReference>
<evidence type="ECO:0000313" key="9">
    <source>
        <dbReference type="Proteomes" id="UP000824072"/>
    </source>
</evidence>
<dbReference type="InterPro" id="IPR014016">
    <property type="entry name" value="UvrD-like_ATP-bd"/>
</dbReference>
<accession>A0A9D1LB69</accession>
<dbReference type="Pfam" id="PF00580">
    <property type="entry name" value="UvrD-helicase"/>
    <property type="match status" value="2"/>
</dbReference>
<dbReference type="InterPro" id="IPR013986">
    <property type="entry name" value="DExx_box_DNA_helicase_dom_sf"/>
</dbReference>
<evidence type="ECO:0000259" key="6">
    <source>
        <dbReference type="PROSITE" id="PS51198"/>
    </source>
</evidence>
<feature type="binding site" evidence="5">
    <location>
        <begin position="471"/>
        <end position="478"/>
    </location>
    <ligand>
        <name>ATP</name>
        <dbReference type="ChEBI" id="CHEBI:30616"/>
    </ligand>
</feature>
<dbReference type="PANTHER" id="PTHR40084">
    <property type="entry name" value="PHOSPHOHYDROLASE, PHP FAMILY"/>
    <property type="match status" value="1"/>
</dbReference>
<comment type="caution">
    <text evidence="8">The sequence shown here is derived from an EMBL/GenBank/DDBJ whole genome shotgun (WGS) entry which is preliminary data.</text>
</comment>
<dbReference type="CDD" id="cd19067">
    <property type="entry name" value="PfuEndoQ-like"/>
    <property type="match status" value="1"/>
</dbReference>
<feature type="domain" description="UvrD-like helicase ATP-binding" evidence="6">
    <location>
        <begin position="450"/>
        <end position="695"/>
    </location>
</feature>
<dbReference type="AlphaFoldDB" id="A0A9D1LB69"/>
<evidence type="ECO:0000256" key="3">
    <source>
        <dbReference type="ARBA" id="ARBA00022806"/>
    </source>
</evidence>
<dbReference type="PANTHER" id="PTHR40084:SF1">
    <property type="entry name" value="PHOSPHOTRANSFERASE"/>
    <property type="match status" value="1"/>
</dbReference>
<evidence type="ECO:0000256" key="4">
    <source>
        <dbReference type="ARBA" id="ARBA00022840"/>
    </source>
</evidence>
<dbReference type="InterPro" id="IPR027417">
    <property type="entry name" value="P-loop_NTPase"/>
</dbReference>
<dbReference type="CDD" id="cd18807">
    <property type="entry name" value="SF1_C_UvrD"/>
    <property type="match status" value="1"/>
</dbReference>
<dbReference type="PROSITE" id="PS51198">
    <property type="entry name" value="UVRD_HELICASE_ATP_BIND"/>
    <property type="match status" value="1"/>
</dbReference>
<keyword evidence="3 5" id="KW-0347">Helicase</keyword>
<dbReference type="GO" id="GO:0016787">
    <property type="term" value="F:hydrolase activity"/>
    <property type="evidence" value="ECO:0007669"/>
    <property type="project" value="UniProtKB-UniRule"/>
</dbReference>
<gene>
    <name evidence="8" type="ORF">IAB02_06270</name>
</gene>
<dbReference type="Gene3D" id="1.10.10.160">
    <property type="match status" value="1"/>
</dbReference>
<evidence type="ECO:0000313" key="8">
    <source>
        <dbReference type="EMBL" id="HIU34153.1"/>
    </source>
</evidence>
<keyword evidence="4 5" id="KW-0067">ATP-binding</keyword>
<dbReference type="Proteomes" id="UP000824072">
    <property type="component" value="Unassembled WGS sequence"/>
</dbReference>
<evidence type="ECO:0000256" key="2">
    <source>
        <dbReference type="ARBA" id="ARBA00022801"/>
    </source>
</evidence>
<proteinExistence type="predicted"/>
<dbReference type="GO" id="GO:0005524">
    <property type="term" value="F:ATP binding"/>
    <property type="evidence" value="ECO:0007669"/>
    <property type="project" value="UniProtKB-UniRule"/>
</dbReference>
<name>A0A9D1LB69_9FIRM</name>
<dbReference type="InterPro" id="IPR014017">
    <property type="entry name" value="DNA_helicase_UvrD-like_C"/>
</dbReference>
<evidence type="ECO:0000259" key="7">
    <source>
        <dbReference type="PROSITE" id="PS51217"/>
    </source>
</evidence>
<dbReference type="Gene3D" id="3.40.50.300">
    <property type="entry name" value="P-loop containing nucleotide triphosphate hydrolases"/>
    <property type="match status" value="2"/>
</dbReference>
<dbReference type="SUPFAM" id="SSF52540">
    <property type="entry name" value="P-loop containing nucleoside triphosphate hydrolases"/>
    <property type="match status" value="1"/>
</dbReference>
<keyword evidence="2 5" id="KW-0378">Hydrolase</keyword>
<dbReference type="InterPro" id="IPR016195">
    <property type="entry name" value="Pol/histidinol_Pase-like"/>
</dbReference>
<dbReference type="GO" id="GO:0004386">
    <property type="term" value="F:helicase activity"/>
    <property type="evidence" value="ECO:0007669"/>
    <property type="project" value="UniProtKB-UniRule"/>
</dbReference>
<dbReference type="SUPFAM" id="SSF89550">
    <property type="entry name" value="PHP domain-like"/>
    <property type="match status" value="1"/>
</dbReference>
<sequence length="1035" mass="113879">MYIADLHIHSRYSRATSRDLDARNLDLWARRKGVGLVGTGDFTHPAWREELREALEPCGEGVYRLREEQRLPCEVETDAPRFVVSGEISTIYKQGDRTRKVHSVILLPSLEDADELSRRLEAVGNIRSDGRPILGLSCRDLLEITLEACPQAIFIPAHIWTPHFSLFGAFSGFHTLEECFGDLSGHISALETGLSSDPAMNHRVSALDKYTLVSNSDAHSPSKLAREANLLEGERDFSSLARALQTGEGFLGTIEFFPEEGKYHLDGHRNCGICLEPIETIRLGGRCPVCGKKLTVGVMHRVEELADRPEGACPEGAKPFESLAPLKEVVAASSGASVTGKKVEAAYCALLKALGSELHILRETSPEEIERVAGPGVAEGIRRLRAGKVRREAGYDGVYGTISLFEPGELEVFKGQLMMAGLPPVAKKSKKAPLTVPVPEAREEARIKAEGLNPEQRQAVEAEDRFLAVIAGPGTGKTRTLVERIAHLLEQGANPGEITAVTFTNQAAREMQERLETRLGGKKAIRGLRIGTFHAIGLSLLPPKALLGREEARELAAELAKREGCAAGELPERISRAKNGLDGGVSQETLRDYQAALEALGARDLDDVLLETLALDLRGNAGFRHVLVDEFQDINPVQRLLVRKFAQAGETLFVIGDPDQSIYGFRGADADCFCALERDFPELRILALQENYRSTPEILEAAEKVISCNPGPERRLRANGPSGREVRMLLAPDAFSEAVYIAKEISRMTSGLDMLDARTPEEGGGRAFSEIAVLARTRRQLDLLESCLRHDDIPCVISGRGNFLSDERCVAVLAFFRSLLCPEDAVSLKTALRLGFKCPPEEIARAEEIHLRSAWEEVGPMGTLGLWARTVQAFLPRVKKEKPHKLFADWAARFGESDALKKLADASVFDKRLGEFLENLSLGEEADIRRASGKQYASGAVRLMTLHAAKGLEFPVVFLAGMSRGQLPLEREGTETDLLEERRLLFVGMTRAREELILTAGEQWSSFEKELPREIARTRISTRSKGECGKQLSMF</sequence>
<dbReference type="PROSITE" id="PS51217">
    <property type="entry name" value="UVRD_HELICASE_CTER"/>
    <property type="match status" value="1"/>
</dbReference>
<organism evidence="8 9">
    <name type="scientific">Candidatus Pullichristensenella excrementigallinarum</name>
    <dbReference type="NCBI Taxonomy" id="2840907"/>
    <lineage>
        <taxon>Bacteria</taxon>
        <taxon>Bacillati</taxon>
        <taxon>Bacillota</taxon>
        <taxon>Clostridia</taxon>
        <taxon>Candidatus Pullichristensenella</taxon>
    </lineage>
</organism>
<reference evidence="8" key="1">
    <citation type="submission" date="2020-10" db="EMBL/GenBank/DDBJ databases">
        <authorList>
            <person name="Gilroy R."/>
        </authorList>
    </citation>
    <scope>NUCLEOTIDE SEQUENCE</scope>
    <source>
        <strain evidence="8">ChiHcec3-11533</strain>
    </source>
</reference>
<feature type="domain" description="UvrD-like helicase C-terminal" evidence="7">
    <location>
        <begin position="696"/>
        <end position="951"/>
    </location>
</feature>
<protein>
    <submittedName>
        <fullName evidence="8">UvrD-helicase domain-containing protein</fullName>
    </submittedName>
</protein>
<dbReference type="CDD" id="cd17932">
    <property type="entry name" value="DEXQc_UvrD"/>
    <property type="match status" value="1"/>
</dbReference>
<reference evidence="8" key="2">
    <citation type="journal article" date="2021" name="PeerJ">
        <title>Extensive microbial diversity within the chicken gut microbiome revealed by metagenomics and culture.</title>
        <authorList>
            <person name="Gilroy R."/>
            <person name="Ravi A."/>
            <person name="Getino M."/>
            <person name="Pursley I."/>
            <person name="Horton D.L."/>
            <person name="Alikhan N.F."/>
            <person name="Baker D."/>
            <person name="Gharbi K."/>
            <person name="Hall N."/>
            <person name="Watson M."/>
            <person name="Adriaenssens E.M."/>
            <person name="Foster-Nyarko E."/>
            <person name="Jarju S."/>
            <person name="Secka A."/>
            <person name="Antonio M."/>
            <person name="Oren A."/>
            <person name="Chaudhuri R.R."/>
            <person name="La Ragione R."/>
            <person name="Hildebrand F."/>
            <person name="Pallen M.J."/>
        </authorList>
    </citation>
    <scope>NUCLEOTIDE SEQUENCE</scope>
    <source>
        <strain evidence="8">ChiHcec3-11533</strain>
    </source>
</reference>
<dbReference type="Gene3D" id="1.10.486.10">
    <property type="entry name" value="PCRA, domain 4"/>
    <property type="match status" value="1"/>
</dbReference>
<evidence type="ECO:0000256" key="5">
    <source>
        <dbReference type="PROSITE-ProRule" id="PRU00560"/>
    </source>
</evidence>
<dbReference type="Gene3D" id="3.20.20.140">
    <property type="entry name" value="Metal-dependent hydrolases"/>
    <property type="match status" value="1"/>
</dbReference>
<dbReference type="EMBL" id="DVMU01000140">
    <property type="protein sequence ID" value="HIU34153.1"/>
    <property type="molecule type" value="Genomic_DNA"/>
</dbReference>